<gene>
    <name evidence="2" type="ORF">RRG08_008704</name>
</gene>
<dbReference type="AlphaFoldDB" id="A0AAE0XPQ4"/>
<feature type="transmembrane region" description="Helical" evidence="1">
    <location>
        <begin position="17"/>
        <end position="34"/>
    </location>
</feature>
<keyword evidence="3" id="KW-1185">Reference proteome</keyword>
<reference evidence="2" key="1">
    <citation type="journal article" date="2023" name="G3 (Bethesda)">
        <title>A reference genome for the long-term kleptoplast-retaining sea slug Elysia crispata morphotype clarki.</title>
        <authorList>
            <person name="Eastman K.E."/>
            <person name="Pendleton A.L."/>
            <person name="Shaikh M.A."/>
            <person name="Suttiyut T."/>
            <person name="Ogas R."/>
            <person name="Tomko P."/>
            <person name="Gavelis G."/>
            <person name="Widhalm J.R."/>
            <person name="Wisecaver J.H."/>
        </authorList>
    </citation>
    <scope>NUCLEOTIDE SEQUENCE</scope>
    <source>
        <strain evidence="2">ECLA1</strain>
    </source>
</reference>
<evidence type="ECO:0000313" key="2">
    <source>
        <dbReference type="EMBL" id="KAK3702316.1"/>
    </source>
</evidence>
<name>A0AAE0XPQ4_9GAST</name>
<sequence length="127" mass="14541">MLGVHFGHLHKPFPPRQPLALAIVKCYLIVIFFLRDGGREISAIPGTGITARSPGAELQEKPIFSQAVFMLQQDIRCYIDPHVIDLIVQRRVTARLITPPISFVFIFDTRLRVMNDFWPWFGLVKIV</sequence>
<evidence type="ECO:0000256" key="1">
    <source>
        <dbReference type="SAM" id="Phobius"/>
    </source>
</evidence>
<dbReference type="EMBL" id="JAWDGP010007856">
    <property type="protein sequence ID" value="KAK3702316.1"/>
    <property type="molecule type" value="Genomic_DNA"/>
</dbReference>
<comment type="caution">
    <text evidence="2">The sequence shown here is derived from an EMBL/GenBank/DDBJ whole genome shotgun (WGS) entry which is preliminary data.</text>
</comment>
<dbReference type="Proteomes" id="UP001283361">
    <property type="component" value="Unassembled WGS sequence"/>
</dbReference>
<proteinExistence type="predicted"/>
<keyword evidence="1" id="KW-1133">Transmembrane helix</keyword>
<keyword evidence="1" id="KW-0812">Transmembrane</keyword>
<evidence type="ECO:0000313" key="3">
    <source>
        <dbReference type="Proteomes" id="UP001283361"/>
    </source>
</evidence>
<organism evidence="2 3">
    <name type="scientific">Elysia crispata</name>
    <name type="common">lettuce slug</name>
    <dbReference type="NCBI Taxonomy" id="231223"/>
    <lineage>
        <taxon>Eukaryota</taxon>
        <taxon>Metazoa</taxon>
        <taxon>Spiralia</taxon>
        <taxon>Lophotrochozoa</taxon>
        <taxon>Mollusca</taxon>
        <taxon>Gastropoda</taxon>
        <taxon>Heterobranchia</taxon>
        <taxon>Euthyneura</taxon>
        <taxon>Panpulmonata</taxon>
        <taxon>Sacoglossa</taxon>
        <taxon>Placobranchoidea</taxon>
        <taxon>Plakobranchidae</taxon>
        <taxon>Elysia</taxon>
    </lineage>
</organism>
<keyword evidence="1" id="KW-0472">Membrane</keyword>
<accession>A0AAE0XPQ4</accession>
<protein>
    <submittedName>
        <fullName evidence="2">Uncharacterized protein</fullName>
    </submittedName>
</protein>